<name>A0AAU9Q5B7_9VIBR</name>
<sequence>MVWLAASIPRPMCQSFSVQIIDCSVNGMSHSSITYLYSILMSTAERMAVSETLTEQVLIDSGRNLRITARTHEYDYLCFYRLPRCCESQAASIPFPLH</sequence>
<gene>
    <name evidence="1" type="ORF">THF1D04_20132</name>
</gene>
<dbReference type="EMBL" id="CAKMTQ010000012">
    <property type="protein sequence ID" value="CAH1525796.1"/>
    <property type="molecule type" value="Genomic_DNA"/>
</dbReference>
<proteinExistence type="predicted"/>
<comment type="caution">
    <text evidence="1">The sequence shown here is derived from an EMBL/GenBank/DDBJ whole genome shotgun (WGS) entry which is preliminary data.</text>
</comment>
<evidence type="ECO:0000313" key="2">
    <source>
        <dbReference type="Proteomes" id="UP001295420"/>
    </source>
</evidence>
<reference evidence="1" key="1">
    <citation type="submission" date="2022-01" db="EMBL/GenBank/DDBJ databases">
        <authorList>
            <person name="Lagorce A."/>
        </authorList>
    </citation>
    <scope>NUCLEOTIDE SEQUENCE</scope>
    <source>
        <strain evidence="1">Th15_F1_D04</strain>
    </source>
</reference>
<organism evidence="1 2">
    <name type="scientific">Vibrio owensii</name>
    <dbReference type="NCBI Taxonomy" id="696485"/>
    <lineage>
        <taxon>Bacteria</taxon>
        <taxon>Pseudomonadati</taxon>
        <taxon>Pseudomonadota</taxon>
        <taxon>Gammaproteobacteria</taxon>
        <taxon>Vibrionales</taxon>
        <taxon>Vibrionaceae</taxon>
        <taxon>Vibrio</taxon>
    </lineage>
</organism>
<accession>A0AAU9Q5B7</accession>
<protein>
    <submittedName>
        <fullName evidence="1">Uncharacterized protein</fullName>
    </submittedName>
</protein>
<dbReference type="Proteomes" id="UP001295420">
    <property type="component" value="Unassembled WGS sequence"/>
</dbReference>
<dbReference type="AlphaFoldDB" id="A0AAU9Q5B7"/>
<evidence type="ECO:0000313" key="1">
    <source>
        <dbReference type="EMBL" id="CAH1525796.1"/>
    </source>
</evidence>